<protein>
    <submittedName>
        <fullName evidence="2">Uncharacterized protein</fullName>
    </submittedName>
</protein>
<reference evidence="2" key="1">
    <citation type="submission" date="2023-07" db="EMBL/GenBank/DDBJ databases">
        <title>draft genome sequence of fig (Ficus carica).</title>
        <authorList>
            <person name="Takahashi T."/>
            <person name="Nishimura K."/>
        </authorList>
    </citation>
    <scope>NUCLEOTIDE SEQUENCE</scope>
</reference>
<evidence type="ECO:0000313" key="2">
    <source>
        <dbReference type="EMBL" id="GMN68621.1"/>
    </source>
</evidence>
<proteinExistence type="predicted"/>
<gene>
    <name evidence="2" type="ORF">TIFTF001_037679</name>
</gene>
<accession>A0AA88E6G1</accession>
<dbReference type="AlphaFoldDB" id="A0AA88E6G1"/>
<comment type="caution">
    <text evidence="2">The sequence shown here is derived from an EMBL/GenBank/DDBJ whole genome shotgun (WGS) entry which is preliminary data.</text>
</comment>
<sequence length="67" mass="7137">MPEQPSAQSNYRGKKANNNEEKPAACEGHTPPTTGNVGPRIDPTPLPLSHSPALVVSKSPRNGHTRI</sequence>
<evidence type="ECO:0000256" key="1">
    <source>
        <dbReference type="SAM" id="MobiDB-lite"/>
    </source>
</evidence>
<name>A0AA88E6G1_FICCA</name>
<organism evidence="2 3">
    <name type="scientific">Ficus carica</name>
    <name type="common">Common fig</name>
    <dbReference type="NCBI Taxonomy" id="3494"/>
    <lineage>
        <taxon>Eukaryota</taxon>
        <taxon>Viridiplantae</taxon>
        <taxon>Streptophyta</taxon>
        <taxon>Embryophyta</taxon>
        <taxon>Tracheophyta</taxon>
        <taxon>Spermatophyta</taxon>
        <taxon>Magnoliopsida</taxon>
        <taxon>eudicotyledons</taxon>
        <taxon>Gunneridae</taxon>
        <taxon>Pentapetalae</taxon>
        <taxon>rosids</taxon>
        <taxon>fabids</taxon>
        <taxon>Rosales</taxon>
        <taxon>Moraceae</taxon>
        <taxon>Ficeae</taxon>
        <taxon>Ficus</taxon>
    </lineage>
</organism>
<feature type="region of interest" description="Disordered" evidence="1">
    <location>
        <begin position="1"/>
        <end position="67"/>
    </location>
</feature>
<feature type="compositionally biased region" description="Polar residues" evidence="1">
    <location>
        <begin position="1"/>
        <end position="11"/>
    </location>
</feature>
<keyword evidence="3" id="KW-1185">Reference proteome</keyword>
<dbReference type="EMBL" id="BTGU01000658">
    <property type="protein sequence ID" value="GMN68621.1"/>
    <property type="molecule type" value="Genomic_DNA"/>
</dbReference>
<dbReference type="Proteomes" id="UP001187192">
    <property type="component" value="Unassembled WGS sequence"/>
</dbReference>
<evidence type="ECO:0000313" key="3">
    <source>
        <dbReference type="Proteomes" id="UP001187192"/>
    </source>
</evidence>